<dbReference type="GO" id="GO:0006979">
    <property type="term" value="P:response to oxidative stress"/>
    <property type="evidence" value="ECO:0007669"/>
    <property type="project" value="TreeGrafter"/>
</dbReference>
<dbReference type="AlphaFoldDB" id="A0A934IEH5"/>
<dbReference type="Proteomes" id="UP000609531">
    <property type="component" value="Unassembled WGS sequence"/>
</dbReference>
<dbReference type="Pfam" id="PF05071">
    <property type="entry name" value="NDUFA12"/>
    <property type="match status" value="1"/>
</dbReference>
<name>A0A934IEH5_9HYPH</name>
<evidence type="ECO:0000256" key="1">
    <source>
        <dbReference type="SAM" id="MobiDB-lite"/>
    </source>
</evidence>
<dbReference type="InterPro" id="IPR001202">
    <property type="entry name" value="WW_dom"/>
</dbReference>
<feature type="domain" description="WW" evidence="2">
    <location>
        <begin position="71"/>
        <end position="104"/>
    </location>
</feature>
<keyword evidence="4" id="KW-1185">Reference proteome</keyword>
<gene>
    <name evidence="3" type="ORF">JCR33_05100</name>
</gene>
<dbReference type="GO" id="GO:0045271">
    <property type="term" value="C:respiratory chain complex I"/>
    <property type="evidence" value="ECO:0007669"/>
    <property type="project" value="InterPro"/>
</dbReference>
<dbReference type="PANTHER" id="PTHR12910:SF2">
    <property type="entry name" value="NADH DEHYDROGENASE [UBIQUINONE] 1 ALPHA SUBCOMPLEX SUBUNIT 12"/>
    <property type="match status" value="1"/>
</dbReference>
<dbReference type="RefSeq" id="WP_198880945.1">
    <property type="nucleotide sequence ID" value="NZ_JAEKJA010000003.1"/>
</dbReference>
<dbReference type="PROSITE" id="PS50020">
    <property type="entry name" value="WW_DOMAIN_2"/>
    <property type="match status" value="1"/>
</dbReference>
<dbReference type="PANTHER" id="PTHR12910">
    <property type="entry name" value="NADH-UBIQUINONE OXIDOREDUCTASE SUBUNIT B17.2"/>
    <property type="match status" value="1"/>
</dbReference>
<proteinExistence type="predicted"/>
<reference evidence="3" key="1">
    <citation type="submission" date="2020-12" db="EMBL/GenBank/DDBJ databases">
        <title>Bacterial taxonomy.</title>
        <authorList>
            <person name="Pan X."/>
        </authorList>
    </citation>
    <scope>NUCLEOTIDE SEQUENCE</scope>
    <source>
        <strain evidence="3">B2012</strain>
    </source>
</reference>
<comment type="caution">
    <text evidence="3">The sequence shown here is derived from an EMBL/GenBank/DDBJ whole genome shotgun (WGS) entry which is preliminary data.</text>
</comment>
<accession>A0A934IEH5</accession>
<evidence type="ECO:0000313" key="3">
    <source>
        <dbReference type="EMBL" id="MBJ3775053.1"/>
    </source>
</evidence>
<dbReference type="InterPro" id="IPR007763">
    <property type="entry name" value="NDUFA12"/>
</dbReference>
<evidence type="ECO:0000259" key="2">
    <source>
        <dbReference type="PROSITE" id="PS50020"/>
    </source>
</evidence>
<organism evidence="3 4">
    <name type="scientific">Acuticoccus mangrovi</name>
    <dbReference type="NCBI Taxonomy" id="2796142"/>
    <lineage>
        <taxon>Bacteria</taxon>
        <taxon>Pseudomonadati</taxon>
        <taxon>Pseudomonadota</taxon>
        <taxon>Alphaproteobacteria</taxon>
        <taxon>Hyphomicrobiales</taxon>
        <taxon>Amorphaceae</taxon>
        <taxon>Acuticoccus</taxon>
    </lineage>
</organism>
<sequence>MEQSLMQRFVQIFAWWTGTTWGTSFTTWLRGEFVGTDQFGNRYFRTRNGKIDPVLDMERRWVIYNGPADPTTIPPGWYRWMHHLGNEAPVNDGYKPREWQKPHQPNLTGTPGAHRPQGSILRPDPEAGISAGYDAWTPQ</sequence>
<dbReference type="EMBL" id="JAEKJA010000003">
    <property type="protein sequence ID" value="MBJ3775053.1"/>
    <property type="molecule type" value="Genomic_DNA"/>
</dbReference>
<dbReference type="NCBIfam" id="NF006040">
    <property type="entry name" value="PRK08183.1"/>
    <property type="match status" value="1"/>
</dbReference>
<feature type="region of interest" description="Disordered" evidence="1">
    <location>
        <begin position="92"/>
        <end position="139"/>
    </location>
</feature>
<protein>
    <submittedName>
        <fullName evidence="3">NADH:ubiquinone oxidoreductase subunit NDUFA12</fullName>
    </submittedName>
</protein>
<evidence type="ECO:0000313" key="4">
    <source>
        <dbReference type="Proteomes" id="UP000609531"/>
    </source>
</evidence>